<feature type="compositionally biased region" description="Polar residues" evidence="2">
    <location>
        <begin position="335"/>
        <end position="344"/>
    </location>
</feature>
<evidence type="ECO:0000256" key="1">
    <source>
        <dbReference type="SAM" id="Coils"/>
    </source>
</evidence>
<dbReference type="AlphaFoldDB" id="A0A0G1MPF3"/>
<feature type="signal peptide" evidence="4">
    <location>
        <begin position="1"/>
        <end position="20"/>
    </location>
</feature>
<protein>
    <submittedName>
        <fullName evidence="5">Uncharacterized protein</fullName>
    </submittedName>
</protein>
<evidence type="ECO:0000313" key="5">
    <source>
        <dbReference type="EMBL" id="KKU09992.1"/>
    </source>
</evidence>
<keyword evidence="1" id="KW-0175">Coiled coil</keyword>
<evidence type="ECO:0000256" key="4">
    <source>
        <dbReference type="SAM" id="SignalP"/>
    </source>
</evidence>
<feature type="chain" id="PRO_5002538584" evidence="4">
    <location>
        <begin position="21"/>
        <end position="344"/>
    </location>
</feature>
<keyword evidence="3" id="KW-1133">Transmembrane helix</keyword>
<feature type="compositionally biased region" description="Pro residues" evidence="2">
    <location>
        <begin position="223"/>
        <end position="248"/>
    </location>
</feature>
<accession>A0A0G1MPF3</accession>
<name>A0A0G1MPF3_9BACT</name>
<sequence length="344" mass="38438">MKKIMFLILAIFWLISSATAICNRYSDVNNALVYDPTNGAIELCQPQDINLAVESANQTISQLQTQNTQLGQDNNSLSSKVSDLNKSVSTYVETITKQANQAIETAQKLSEANEKVASVQKERDSAKEQLAAAGIELATERTRATIFEADKKTLTDQVATIFSGMVESLKSIQKNQDESEATTTEIKGNQFYTLLGLGILGVGIMALLALNWLQGRNKNPLTYNPPAPTPFNPPQQKPKPRTPQPGEEPPFEEWIEPEYDRPVHNKKFGMAINTMKPARNLEEAKNLVDELWESVQRNGEADEEIETLKKQAKKRETKTKEKRPRTMEEIEQKVNELTQGEGTS</sequence>
<keyword evidence="3" id="KW-0472">Membrane</keyword>
<feature type="coiled-coil region" evidence="1">
    <location>
        <begin position="53"/>
        <end position="136"/>
    </location>
</feature>
<gene>
    <name evidence="5" type="ORF">UX13_C0024G0014</name>
</gene>
<evidence type="ECO:0000256" key="2">
    <source>
        <dbReference type="SAM" id="MobiDB-lite"/>
    </source>
</evidence>
<organism evidence="5 6">
    <name type="scientific">Candidatus Woesebacteria bacterium GW2011_GWB1_45_5</name>
    <dbReference type="NCBI Taxonomy" id="1618581"/>
    <lineage>
        <taxon>Bacteria</taxon>
        <taxon>Candidatus Woeseibacteriota</taxon>
    </lineage>
</organism>
<feature type="compositionally biased region" description="Basic and acidic residues" evidence="2">
    <location>
        <begin position="324"/>
        <end position="334"/>
    </location>
</feature>
<reference evidence="5 6" key="1">
    <citation type="journal article" date="2015" name="Nature">
        <title>rRNA introns, odd ribosomes, and small enigmatic genomes across a large radiation of phyla.</title>
        <authorList>
            <person name="Brown C.T."/>
            <person name="Hug L.A."/>
            <person name="Thomas B.C."/>
            <person name="Sharon I."/>
            <person name="Castelle C.J."/>
            <person name="Singh A."/>
            <person name="Wilkins M.J."/>
            <person name="Williams K.H."/>
            <person name="Banfield J.F."/>
        </authorList>
    </citation>
    <scope>NUCLEOTIDE SEQUENCE [LARGE SCALE GENOMIC DNA]</scope>
</reference>
<evidence type="ECO:0000256" key="3">
    <source>
        <dbReference type="SAM" id="Phobius"/>
    </source>
</evidence>
<keyword evidence="3" id="KW-0812">Transmembrane</keyword>
<feature type="transmembrane region" description="Helical" evidence="3">
    <location>
        <begin position="191"/>
        <end position="213"/>
    </location>
</feature>
<feature type="region of interest" description="Disordered" evidence="2">
    <location>
        <begin position="296"/>
        <end position="344"/>
    </location>
</feature>
<proteinExistence type="predicted"/>
<dbReference type="Proteomes" id="UP000034329">
    <property type="component" value="Unassembled WGS sequence"/>
</dbReference>
<evidence type="ECO:0000313" key="6">
    <source>
        <dbReference type="Proteomes" id="UP000034329"/>
    </source>
</evidence>
<feature type="region of interest" description="Disordered" evidence="2">
    <location>
        <begin position="221"/>
        <end position="257"/>
    </location>
</feature>
<keyword evidence="4" id="KW-0732">Signal</keyword>
<comment type="caution">
    <text evidence="5">The sequence shown here is derived from an EMBL/GenBank/DDBJ whole genome shotgun (WGS) entry which is preliminary data.</text>
</comment>
<dbReference type="EMBL" id="LCLA01000024">
    <property type="protein sequence ID" value="KKU09992.1"/>
    <property type="molecule type" value="Genomic_DNA"/>
</dbReference>
<feature type="compositionally biased region" description="Basic residues" evidence="2">
    <location>
        <begin position="310"/>
        <end position="323"/>
    </location>
</feature>